<evidence type="ECO:0000313" key="3">
    <source>
        <dbReference type="Proteomes" id="UP000249099"/>
    </source>
</evidence>
<dbReference type="InterPro" id="IPR029491">
    <property type="entry name" value="Helicase_HTH"/>
</dbReference>
<dbReference type="AlphaFoldDB" id="A0A328KKG8"/>
<dbReference type="EMBL" id="NAQV01000015">
    <property type="protein sequence ID" value="RAN63498.1"/>
    <property type="molecule type" value="Genomic_DNA"/>
</dbReference>
<accession>A0A328KKG8</accession>
<dbReference type="Pfam" id="PF14493">
    <property type="entry name" value="HTH_40"/>
    <property type="match status" value="1"/>
</dbReference>
<proteinExistence type="predicted"/>
<feature type="domain" description="Helicase Helix-turn-helix" evidence="1">
    <location>
        <begin position="255"/>
        <end position="330"/>
    </location>
</feature>
<comment type="caution">
    <text evidence="2">The sequence shown here is derived from an EMBL/GenBank/DDBJ whole genome shotgun (WGS) entry which is preliminary data.</text>
</comment>
<name>A0A328KKG8_9LACT</name>
<sequence>MNIRGMQMDQELMMYILAMYNQPTNTGQIYNVLIGRTTPTMLYLVEKKQWHGHFGLFNDVNRKQLDQLQELFLAKETIRPVDKKFELTAFGQQQLERLFNPAWLIPSMGFFTAHYRQYVWDFFQLITQIVSEKIFSNRQFSPMTTSPTLQSEAKLLLKHAEFDSEQWVIEVVRLFEQFPDPLGDLLSNELAGNGVIGSTDKQLQAHFDLSTFTFFLKKQGAIQLLLNRIDDDFPQLSLLLATCEARSMYRLSPSTFETAQYLSNGVSPSAIARERRLKLNTIHEHIIEMAFVLPDFSYRSFIPDSVYARLDEIYRTGDFSYSKVKEQLDPLVFMHYRLFELERMRE</sequence>
<evidence type="ECO:0000259" key="1">
    <source>
        <dbReference type="Pfam" id="PF14493"/>
    </source>
</evidence>
<dbReference type="Proteomes" id="UP000249099">
    <property type="component" value="Unassembled WGS sequence"/>
</dbReference>
<gene>
    <name evidence="2" type="ORF">B8A44_05075</name>
</gene>
<organism evidence="2 3">
    <name type="scientific">Dolosigranulum pigrum</name>
    <dbReference type="NCBI Taxonomy" id="29394"/>
    <lineage>
        <taxon>Bacteria</taxon>
        <taxon>Bacillati</taxon>
        <taxon>Bacillota</taxon>
        <taxon>Bacilli</taxon>
        <taxon>Lactobacillales</taxon>
        <taxon>Carnobacteriaceae</taxon>
        <taxon>Dolosigranulum</taxon>
    </lineage>
</organism>
<evidence type="ECO:0000313" key="2">
    <source>
        <dbReference type="EMBL" id="RAN63498.1"/>
    </source>
</evidence>
<protein>
    <recommendedName>
        <fullName evidence="1">Helicase Helix-turn-helix domain-containing protein</fullName>
    </recommendedName>
</protein>
<reference evidence="2 3" key="1">
    <citation type="submission" date="2017-03" db="EMBL/GenBank/DDBJ databases">
        <title>wgs assembly of Dolosigranulum pigrum KPL CDC strains.</title>
        <authorList>
            <person name="Brugger S.D."/>
            <person name="Pettigrew M."/>
            <person name="Kong Y."/>
            <person name="Lemon K.P."/>
        </authorList>
    </citation>
    <scope>NUCLEOTIDE SEQUENCE [LARGE SCALE GENOMIC DNA]</scope>
    <source>
        <strain evidence="2 3">KPL1931_CDC4294-98</strain>
    </source>
</reference>